<gene>
    <name evidence="1" type="ORF">BS297_15875</name>
</gene>
<dbReference type="AlphaFoldDB" id="A0A0C2VPS5"/>
<comment type="caution">
    <text evidence="1">The sequence shown here is derived from an EMBL/GenBank/DDBJ whole genome shotgun (WGS) entry which is preliminary data.</text>
</comment>
<proteinExistence type="predicted"/>
<organism evidence="1 2">
    <name type="scientific">Rhodococcus erythropolis</name>
    <name type="common">Arthrobacter picolinophilus</name>
    <dbReference type="NCBI Taxonomy" id="1833"/>
    <lineage>
        <taxon>Bacteria</taxon>
        <taxon>Bacillati</taxon>
        <taxon>Actinomycetota</taxon>
        <taxon>Actinomycetes</taxon>
        <taxon>Mycobacteriales</taxon>
        <taxon>Nocardiaceae</taxon>
        <taxon>Rhodococcus</taxon>
        <taxon>Rhodococcus erythropolis group</taxon>
    </lineage>
</organism>
<accession>A0A0C2VPS5</accession>
<evidence type="ECO:0000313" key="2">
    <source>
        <dbReference type="Proteomes" id="UP000325576"/>
    </source>
</evidence>
<sequence length="68" mass="7504">MNGQPVKPIALRLTDHSIAERVQDLSAQHGLSLNMTVNMLLGYAFNKVDEEGKEFTPVTVFETKEGGE</sequence>
<evidence type="ECO:0000313" key="1">
    <source>
        <dbReference type="EMBL" id="KAB2584415.1"/>
    </source>
</evidence>
<reference evidence="1 2" key="1">
    <citation type="journal article" date="2017" name="Poromechanics V (2013)">
        <title>Genomic Characterization of the Arsenic-Tolerant Actinobacterium, &lt;i&gt;Rhodococcus erythropolis&lt;/i&gt; S43.</title>
        <authorList>
            <person name="Retamal-Morales G."/>
            <person name="Mehnert M."/>
            <person name="Schwabe R."/>
            <person name="Tischler D."/>
            <person name="Schloemann M."/>
            <person name="Levican G.J."/>
        </authorList>
    </citation>
    <scope>NUCLEOTIDE SEQUENCE [LARGE SCALE GENOMIC DNA]</scope>
    <source>
        <strain evidence="1 2">S43</strain>
    </source>
</reference>
<name>A0A0C2VPS5_RHOER</name>
<protein>
    <submittedName>
        <fullName evidence="1">Uncharacterized protein</fullName>
    </submittedName>
</protein>
<dbReference type="Proteomes" id="UP000325576">
    <property type="component" value="Unassembled WGS sequence"/>
</dbReference>
<dbReference type="EMBL" id="MRBO01000442">
    <property type="protein sequence ID" value="KAB2584415.1"/>
    <property type="molecule type" value="Genomic_DNA"/>
</dbReference>